<evidence type="ECO:0000259" key="7">
    <source>
        <dbReference type="Pfam" id="PF12698"/>
    </source>
</evidence>
<evidence type="ECO:0000256" key="3">
    <source>
        <dbReference type="ARBA" id="ARBA00022692"/>
    </source>
</evidence>
<feature type="transmembrane region" description="Helical" evidence="6">
    <location>
        <begin position="200"/>
        <end position="220"/>
    </location>
</feature>
<keyword evidence="4 6" id="KW-1133">Transmembrane helix</keyword>
<dbReference type="AlphaFoldDB" id="A0A3N0ACP3"/>
<evidence type="ECO:0000256" key="1">
    <source>
        <dbReference type="ARBA" id="ARBA00004651"/>
    </source>
</evidence>
<gene>
    <name evidence="9" type="ORF">E5982_01305</name>
    <name evidence="8" type="ORF">FHR31_000289</name>
</gene>
<dbReference type="GO" id="GO:0005886">
    <property type="term" value="C:plasma membrane"/>
    <property type="evidence" value="ECO:0007669"/>
    <property type="project" value="UniProtKB-SubCell"/>
</dbReference>
<comment type="subcellular location">
    <subcellularLocation>
        <location evidence="1">Cell membrane</location>
        <topology evidence="1">Multi-pass membrane protein</topology>
    </subcellularLocation>
</comment>
<dbReference type="OrthoDB" id="3190494at2"/>
<feature type="transmembrane region" description="Helical" evidence="6">
    <location>
        <begin position="16"/>
        <end position="37"/>
    </location>
</feature>
<evidence type="ECO:0000313" key="8">
    <source>
        <dbReference type="EMBL" id="MBB3170509.1"/>
    </source>
</evidence>
<dbReference type="Pfam" id="PF12698">
    <property type="entry name" value="ABC2_membrane_3"/>
    <property type="match status" value="1"/>
</dbReference>
<dbReference type="EMBL" id="JACHYA010000001">
    <property type="protein sequence ID" value="MBB3170509.1"/>
    <property type="molecule type" value="Genomic_DNA"/>
</dbReference>
<dbReference type="PANTHER" id="PTHR30294">
    <property type="entry name" value="MEMBRANE COMPONENT OF ABC TRANSPORTER YHHJ-RELATED"/>
    <property type="match status" value="1"/>
</dbReference>
<name>A0A3N0ACP3_9ACTN</name>
<proteinExistence type="predicted"/>
<feature type="transmembrane region" description="Helical" evidence="6">
    <location>
        <begin position="308"/>
        <end position="327"/>
    </location>
</feature>
<dbReference type="InterPro" id="IPR051449">
    <property type="entry name" value="ABC-2_transporter_component"/>
</dbReference>
<reference evidence="9 10" key="1">
    <citation type="submission" date="2019-04" db="EMBL/GenBank/DDBJ databases">
        <title>Microbes associate with the intestines of laboratory mice.</title>
        <authorList>
            <person name="Navarre W."/>
            <person name="Wong E."/>
            <person name="Huang K.C."/>
            <person name="Tropini C."/>
            <person name="Ng K."/>
            <person name="Yu B."/>
        </authorList>
    </citation>
    <scope>NUCLEOTIDE SEQUENCE [LARGE SCALE GENOMIC DNA]</scope>
    <source>
        <strain evidence="9 10">NM48_B13</strain>
    </source>
</reference>
<sequence length="408" mass="42190">MQAFKTALGVCLRHPVYLIVYVGLLSLMGLFMGQSLVAAPDEGEFSAARIPFTVVDRDDSRLSRAIGEFLAARGEWVEVADEQRALQDAVATGQVDYLLIVPEGFEEDFMAAARGSGVAPQLESVFSFQSSSAMLADTQVNQYLRLVGVTAALDLGASAAQAIASANEAAQESASVQVVNPPQLAVGADAFLFYLMWGSYPLTAAIVVSVGLLMGAFSRVDVRRRVLVSPVSALSLGMQKVAAGFVVTVAVWAFIIGLGLAAFRGSAACLPPGALALALIATFLYALTPLAIAFLLGQLGASEMVSNAVGNIVGMVFTFLGGAWVSISLLPASVQAVASFTPVYWLTNVLSSCSEAGGATDALWASALPSLGVLALFAVAIFVAALVGGRLRLQSSQAGGNAAAARSR</sequence>
<evidence type="ECO:0000256" key="5">
    <source>
        <dbReference type="ARBA" id="ARBA00023136"/>
    </source>
</evidence>
<comment type="caution">
    <text evidence="9">The sequence shown here is derived from an EMBL/GenBank/DDBJ whole genome shotgun (WGS) entry which is preliminary data.</text>
</comment>
<feature type="transmembrane region" description="Helical" evidence="6">
    <location>
        <begin position="275"/>
        <end position="296"/>
    </location>
</feature>
<dbReference type="Proteomes" id="UP000309454">
    <property type="component" value="Unassembled WGS sequence"/>
</dbReference>
<feature type="transmembrane region" description="Helical" evidence="6">
    <location>
        <begin position="241"/>
        <end position="263"/>
    </location>
</feature>
<dbReference type="Proteomes" id="UP000530850">
    <property type="component" value="Unassembled WGS sequence"/>
</dbReference>
<evidence type="ECO:0000313" key="10">
    <source>
        <dbReference type="Proteomes" id="UP000309454"/>
    </source>
</evidence>
<evidence type="ECO:0000256" key="6">
    <source>
        <dbReference type="SAM" id="Phobius"/>
    </source>
</evidence>
<keyword evidence="5 6" id="KW-0472">Membrane</keyword>
<dbReference type="RefSeq" id="WP_123184649.1">
    <property type="nucleotide sequence ID" value="NZ_CANSOV010000010.1"/>
</dbReference>
<organism evidence="9 10">
    <name type="scientific">Parvibacter caecicola</name>
    <dbReference type="NCBI Taxonomy" id="747645"/>
    <lineage>
        <taxon>Bacteria</taxon>
        <taxon>Bacillati</taxon>
        <taxon>Actinomycetota</taxon>
        <taxon>Coriobacteriia</taxon>
        <taxon>Coriobacteriales</taxon>
        <taxon>Coriobacteriaceae</taxon>
        <taxon>Parvibacter</taxon>
    </lineage>
</organism>
<feature type="transmembrane region" description="Helical" evidence="6">
    <location>
        <begin position="367"/>
        <end position="387"/>
    </location>
</feature>
<dbReference type="GO" id="GO:0140359">
    <property type="term" value="F:ABC-type transporter activity"/>
    <property type="evidence" value="ECO:0007669"/>
    <property type="project" value="InterPro"/>
</dbReference>
<dbReference type="GeneID" id="93355961"/>
<evidence type="ECO:0000313" key="9">
    <source>
        <dbReference type="EMBL" id="TJW12269.1"/>
    </source>
</evidence>
<reference evidence="8 11" key="2">
    <citation type="submission" date="2020-08" db="EMBL/GenBank/DDBJ databases">
        <title>Sequencing the genomes of 1000 actinobacteria strains.</title>
        <authorList>
            <person name="Klenk H.-P."/>
        </authorList>
    </citation>
    <scope>NUCLEOTIDE SEQUENCE [LARGE SCALE GENOMIC DNA]</scope>
    <source>
        <strain evidence="8 11">DSM 22242</strain>
    </source>
</reference>
<dbReference type="EMBL" id="SSTM01000001">
    <property type="protein sequence ID" value="TJW12269.1"/>
    <property type="molecule type" value="Genomic_DNA"/>
</dbReference>
<protein>
    <submittedName>
        <fullName evidence="9">ABC transporter permease</fullName>
    </submittedName>
    <submittedName>
        <fullName evidence="8">ABC-2 type transport system permease protein</fullName>
    </submittedName>
</protein>
<accession>A0A3N0ACP3</accession>
<dbReference type="Gene3D" id="3.40.1710.10">
    <property type="entry name" value="abc type-2 transporter like domain"/>
    <property type="match status" value="1"/>
</dbReference>
<dbReference type="InterPro" id="IPR013525">
    <property type="entry name" value="ABC2_TM"/>
</dbReference>
<evidence type="ECO:0000256" key="2">
    <source>
        <dbReference type="ARBA" id="ARBA00022475"/>
    </source>
</evidence>
<feature type="domain" description="ABC-2 type transporter transmembrane" evidence="7">
    <location>
        <begin position="35"/>
        <end position="386"/>
    </location>
</feature>
<evidence type="ECO:0000313" key="11">
    <source>
        <dbReference type="Proteomes" id="UP000530850"/>
    </source>
</evidence>
<keyword evidence="10" id="KW-1185">Reference proteome</keyword>
<keyword evidence="2" id="KW-1003">Cell membrane</keyword>
<evidence type="ECO:0000256" key="4">
    <source>
        <dbReference type="ARBA" id="ARBA00022989"/>
    </source>
</evidence>
<keyword evidence="3 6" id="KW-0812">Transmembrane</keyword>
<dbReference type="PANTHER" id="PTHR30294:SF29">
    <property type="entry name" value="MULTIDRUG ABC TRANSPORTER PERMEASE YBHS-RELATED"/>
    <property type="match status" value="1"/>
</dbReference>